<gene>
    <name evidence="3" type="ORF">F511_26461</name>
</gene>
<feature type="region of interest" description="Disordered" evidence="2">
    <location>
        <begin position="637"/>
        <end position="692"/>
    </location>
</feature>
<evidence type="ECO:0000313" key="4">
    <source>
        <dbReference type="Proteomes" id="UP000250235"/>
    </source>
</evidence>
<accession>A0A2Z7CUW8</accession>
<evidence type="ECO:0008006" key="5">
    <source>
        <dbReference type="Google" id="ProtNLM"/>
    </source>
</evidence>
<dbReference type="Proteomes" id="UP000250235">
    <property type="component" value="Unassembled WGS sequence"/>
</dbReference>
<evidence type="ECO:0000313" key="3">
    <source>
        <dbReference type="EMBL" id="KZV50145.1"/>
    </source>
</evidence>
<evidence type="ECO:0000256" key="2">
    <source>
        <dbReference type="SAM" id="MobiDB-lite"/>
    </source>
</evidence>
<feature type="compositionally biased region" description="Basic and acidic residues" evidence="2">
    <location>
        <begin position="225"/>
        <end position="250"/>
    </location>
</feature>
<feature type="region of interest" description="Disordered" evidence="2">
    <location>
        <begin position="457"/>
        <end position="484"/>
    </location>
</feature>
<protein>
    <recommendedName>
        <fullName evidence="5">Splicing factor 3B subunit 1-like</fullName>
    </recommendedName>
</protein>
<sequence length="692" mass="76551">MKIEFRLMYDILANTITVKAGSFDTVTHERFLLMTAIHFGLKINWSKLLFNILKDMVTPAMKQAKGFAPQICALLKGAPDLTLGECKTFPPLKILTTKTVGTHVAKNKNITTKEEAAEPVEKIVKKAVANRRPSSAVSEPAAKKKRTTVGRAAPPEQNLAIVPVVIAETAEVEMMETDLEEEMVMKTTGTDPVETESSIDVSAITNYDEVISFKVLSNEEGPLVETEKEKEKENEKETIVKGKPDEKVTDSTDTEPLSKVLELTETATSDEESMSIDDILKQIPEEMMLPSTMAEEPTKINFGVSFRHCCQEQMLQWAETDSLQTAVQRRMYIIAKYREMLLRKFLEARRSNFVSGTPTSAIDLKILDLLSDAHRIALEKFMEQMNVNKLDGHDHLAPFCLVLIYIVVEFFRDSILTSSTGDLVAVGPVVDIEAEPTGFISVFRRGLDVDSCVERSISSSSNSTSSRSANPISSSSSSSIDSPTHFTGGDIPLTPYTDDVLLVEETTDVPSTDYTNAFAQLRATVDTISLEQVQTRFHIDELKTALSKKISNLETAFLTASDNQDRVILVPNNVLRKKMQVQNAALSKKLDDIRKEIQDQKAAIAHDFLEFRVESQKNFNTLSAHLSEIIAYINRGRDDKRGENSSSRGPQPPEDKSRPSGGGSRSAPTRKRGGGSHGGGGTSSRGFRYWLG</sequence>
<proteinExistence type="predicted"/>
<name>A0A2Z7CUW8_9LAMI</name>
<organism evidence="3 4">
    <name type="scientific">Dorcoceras hygrometricum</name>
    <dbReference type="NCBI Taxonomy" id="472368"/>
    <lineage>
        <taxon>Eukaryota</taxon>
        <taxon>Viridiplantae</taxon>
        <taxon>Streptophyta</taxon>
        <taxon>Embryophyta</taxon>
        <taxon>Tracheophyta</taxon>
        <taxon>Spermatophyta</taxon>
        <taxon>Magnoliopsida</taxon>
        <taxon>eudicotyledons</taxon>
        <taxon>Gunneridae</taxon>
        <taxon>Pentapetalae</taxon>
        <taxon>asterids</taxon>
        <taxon>lamiids</taxon>
        <taxon>Lamiales</taxon>
        <taxon>Gesneriaceae</taxon>
        <taxon>Didymocarpoideae</taxon>
        <taxon>Trichosporeae</taxon>
        <taxon>Loxocarpinae</taxon>
        <taxon>Dorcoceras</taxon>
    </lineage>
</organism>
<feature type="coiled-coil region" evidence="1">
    <location>
        <begin position="576"/>
        <end position="603"/>
    </location>
</feature>
<dbReference type="EMBL" id="KQ992536">
    <property type="protein sequence ID" value="KZV50145.1"/>
    <property type="molecule type" value="Genomic_DNA"/>
</dbReference>
<dbReference type="AlphaFoldDB" id="A0A2Z7CUW8"/>
<evidence type="ECO:0000256" key="1">
    <source>
        <dbReference type="SAM" id="Coils"/>
    </source>
</evidence>
<reference evidence="3 4" key="1">
    <citation type="journal article" date="2015" name="Proc. Natl. Acad. Sci. U.S.A.">
        <title>The resurrection genome of Boea hygrometrica: A blueprint for survival of dehydration.</title>
        <authorList>
            <person name="Xiao L."/>
            <person name="Yang G."/>
            <person name="Zhang L."/>
            <person name="Yang X."/>
            <person name="Zhao S."/>
            <person name="Ji Z."/>
            <person name="Zhou Q."/>
            <person name="Hu M."/>
            <person name="Wang Y."/>
            <person name="Chen M."/>
            <person name="Xu Y."/>
            <person name="Jin H."/>
            <person name="Xiao X."/>
            <person name="Hu G."/>
            <person name="Bao F."/>
            <person name="Hu Y."/>
            <person name="Wan P."/>
            <person name="Li L."/>
            <person name="Deng X."/>
            <person name="Kuang T."/>
            <person name="Xiang C."/>
            <person name="Zhu J.K."/>
            <person name="Oliver M.J."/>
            <person name="He Y."/>
        </authorList>
    </citation>
    <scope>NUCLEOTIDE SEQUENCE [LARGE SCALE GENOMIC DNA]</scope>
    <source>
        <strain evidence="4">cv. XS01</strain>
    </source>
</reference>
<keyword evidence="1" id="KW-0175">Coiled coil</keyword>
<keyword evidence="4" id="KW-1185">Reference proteome</keyword>
<feature type="region of interest" description="Disordered" evidence="2">
    <location>
        <begin position="224"/>
        <end position="256"/>
    </location>
</feature>